<feature type="domain" description="Methyltransferase type 11" evidence="1">
    <location>
        <begin position="224"/>
        <end position="270"/>
    </location>
</feature>
<gene>
    <name evidence="2" type="ORF">SAMN03080610_01733</name>
</gene>
<protein>
    <submittedName>
        <fullName evidence="2">Methyltransferase domain-containing protein</fullName>
    </submittedName>
</protein>
<sequence>MIHLDSHPTAELSTPYDVFEGWVAHASEGRLDLRLAGVPLAVSKVARPDLGQGGIGFRAYVDLTQLDNGALQAALPLIAEVEGDPAGTLEIMLAPDLADTVAGARSAKLRKRDWLVQHLRHRQSGEAGVTKDEALVFPQAGFSTPLPPFGAVNMLDPAYGFSGKLSDKADGVSDHPYPSLLETQLAAARHENFMALDFGAGFKRIERPDVVYMEIFDYPSTDLLTVGQALPFADNTFDMVLTLAVLEHVDDPFTCAKEIVRVLKPGGLVFSGIPFMQPEHGYPDHYFNMTRSGHRRLYGAEIEVIEHIVDDHQHPFRSLQWILRSYMQGLPEDARPEFAEMSVRDILTSRYWKARQQPFVKDLSETAQFELASATTLIGRKRG</sequence>
<dbReference type="SUPFAM" id="SSF53335">
    <property type="entry name" value="S-adenosyl-L-methionine-dependent methyltransferases"/>
    <property type="match status" value="1"/>
</dbReference>
<dbReference type="STRING" id="1120955.SAMN03080610_01733"/>
<keyword evidence="2" id="KW-0489">Methyltransferase</keyword>
<dbReference type="AlphaFoldDB" id="A0A1G5NDG8"/>
<organism evidence="2 3">
    <name type="scientific">Afifella marina DSM 2698</name>
    <dbReference type="NCBI Taxonomy" id="1120955"/>
    <lineage>
        <taxon>Bacteria</taxon>
        <taxon>Pseudomonadati</taxon>
        <taxon>Pseudomonadota</taxon>
        <taxon>Alphaproteobacteria</taxon>
        <taxon>Hyphomicrobiales</taxon>
        <taxon>Afifellaceae</taxon>
        <taxon>Afifella</taxon>
    </lineage>
</organism>
<reference evidence="2 3" key="1">
    <citation type="submission" date="2016-10" db="EMBL/GenBank/DDBJ databases">
        <authorList>
            <person name="de Groot N.N."/>
        </authorList>
    </citation>
    <scope>NUCLEOTIDE SEQUENCE [LARGE SCALE GENOMIC DNA]</scope>
    <source>
        <strain evidence="2 3">DSM 2698</strain>
    </source>
</reference>
<dbReference type="InterPro" id="IPR013216">
    <property type="entry name" value="Methyltransf_11"/>
</dbReference>
<keyword evidence="3" id="KW-1185">Reference proteome</keyword>
<dbReference type="Pfam" id="PF08241">
    <property type="entry name" value="Methyltransf_11"/>
    <property type="match status" value="1"/>
</dbReference>
<accession>A0A1G5NDG8</accession>
<evidence type="ECO:0000313" key="2">
    <source>
        <dbReference type="EMBL" id="SCZ34640.1"/>
    </source>
</evidence>
<keyword evidence="2" id="KW-0808">Transferase</keyword>
<dbReference type="GO" id="GO:0008757">
    <property type="term" value="F:S-adenosylmethionine-dependent methyltransferase activity"/>
    <property type="evidence" value="ECO:0007669"/>
    <property type="project" value="InterPro"/>
</dbReference>
<dbReference type="InterPro" id="IPR029063">
    <property type="entry name" value="SAM-dependent_MTases_sf"/>
</dbReference>
<evidence type="ECO:0000313" key="3">
    <source>
        <dbReference type="Proteomes" id="UP000199347"/>
    </source>
</evidence>
<dbReference type="Gene3D" id="3.40.50.150">
    <property type="entry name" value="Vaccinia Virus protein VP39"/>
    <property type="match status" value="1"/>
</dbReference>
<dbReference type="GO" id="GO:0032259">
    <property type="term" value="P:methylation"/>
    <property type="evidence" value="ECO:0007669"/>
    <property type="project" value="UniProtKB-KW"/>
</dbReference>
<dbReference type="RefSeq" id="WP_170130417.1">
    <property type="nucleotide sequence ID" value="NZ_FMVW01000003.1"/>
</dbReference>
<proteinExistence type="predicted"/>
<dbReference type="Proteomes" id="UP000199347">
    <property type="component" value="Unassembled WGS sequence"/>
</dbReference>
<evidence type="ECO:0000259" key="1">
    <source>
        <dbReference type="Pfam" id="PF08241"/>
    </source>
</evidence>
<dbReference type="CDD" id="cd02440">
    <property type="entry name" value="AdoMet_MTases"/>
    <property type="match status" value="1"/>
</dbReference>
<dbReference type="EMBL" id="FMVW01000003">
    <property type="protein sequence ID" value="SCZ34640.1"/>
    <property type="molecule type" value="Genomic_DNA"/>
</dbReference>
<name>A0A1G5NDG8_AFIMA</name>